<organism evidence="1 2">
    <name type="scientific">Trichoderma gamsii</name>
    <dbReference type="NCBI Taxonomy" id="398673"/>
    <lineage>
        <taxon>Eukaryota</taxon>
        <taxon>Fungi</taxon>
        <taxon>Dikarya</taxon>
        <taxon>Ascomycota</taxon>
        <taxon>Pezizomycotina</taxon>
        <taxon>Sordariomycetes</taxon>
        <taxon>Hypocreomycetidae</taxon>
        <taxon>Hypocreales</taxon>
        <taxon>Hypocreaceae</taxon>
        <taxon>Trichoderma</taxon>
    </lineage>
</organism>
<dbReference type="RefSeq" id="XP_024406454.1">
    <property type="nucleotide sequence ID" value="XM_024548843.1"/>
</dbReference>
<evidence type="ECO:0000313" key="2">
    <source>
        <dbReference type="Proteomes" id="UP000054821"/>
    </source>
</evidence>
<dbReference type="STRING" id="398673.A0A2P4ZZ43"/>
<comment type="caution">
    <text evidence="1">The sequence shown here is derived from an EMBL/GenBank/DDBJ whole genome shotgun (WGS) entry which is preliminary data.</text>
</comment>
<reference evidence="1 2" key="1">
    <citation type="journal article" date="2016" name="Genome Announc.">
        <title>Draft Whole-Genome Sequence of Trichoderma gamsii T6085, a Promising Biocontrol Agent of Fusarium Head Blight on Wheat.</title>
        <authorList>
            <person name="Baroncelli R."/>
            <person name="Zapparata A."/>
            <person name="Piaggeschi G."/>
            <person name="Sarrocco S."/>
            <person name="Vannacci G."/>
        </authorList>
    </citation>
    <scope>NUCLEOTIDE SEQUENCE [LARGE SCALE GENOMIC DNA]</scope>
    <source>
        <strain evidence="1 2">T6085</strain>
    </source>
</reference>
<dbReference type="AlphaFoldDB" id="A0A2P4ZZ43"/>
<dbReference type="Proteomes" id="UP000054821">
    <property type="component" value="Unassembled WGS sequence"/>
</dbReference>
<sequence>MEAICPREAKSDEGPSYICIHPQCGACGQLFLPGDNIVALLFRSTTCLVYDACKFTAKGYAQQPKRGDQTFYKIPDRPVTTGAEESITMHTDCFKLCHQAFKSYTHDSQYNGDIKEDMGRLWLAATWRYAWKSMAPLKLPSHSALTDPSPSLISKLCGFKREFLPEIAMLIQSYSQSSILWRLDATLQLAEELSFAKADEAITCSLSEVLCWSRNDTPRFVQDELADPFVCLIIDAQGIRSIDRVSEQSATLAAQMSIHPNVLVVEPVEAIKSIDIEFRLGRSRLNLPTTASLNVWSAPLPVSNLLHIKNHERNAASASSALLSSHFVATSLDPRYCTGISFFITATPGSKIVGIYGHSHRESRHSETFEYMSSFHGCRLIWVYVPLAANDKVHAIGVRRSAPLREPHSITLQLTSGQYIIGIPPTKAPVYETLYIAGEQHATLIHSSPCNSGISVIKADTDYQFKHCGIPSDGPPVPAACSSSASLENISTIHVFTDQSTGLCKGILMEYNDGLKRSLGQCRLGMDSVQSYQKPSSISHASTYQPACERHLVSCKGVHVNFDPQTQQFGGDEGLIWEHYEMKGQLYFWFTMHEVYLKVSQD</sequence>
<gene>
    <name evidence="1" type="ORF">TGAM01_v201782</name>
</gene>
<proteinExistence type="predicted"/>
<keyword evidence="2" id="KW-1185">Reference proteome</keyword>
<protein>
    <submittedName>
        <fullName evidence="1">Uncharacterized protein</fullName>
    </submittedName>
</protein>
<evidence type="ECO:0000313" key="1">
    <source>
        <dbReference type="EMBL" id="PON29533.1"/>
    </source>
</evidence>
<dbReference type="GeneID" id="29986007"/>
<accession>A0A2P4ZZ43</accession>
<dbReference type="EMBL" id="JPDN02000004">
    <property type="protein sequence ID" value="PON29533.1"/>
    <property type="molecule type" value="Genomic_DNA"/>
</dbReference>
<name>A0A2P4ZZ43_9HYPO</name>